<dbReference type="EMBL" id="ADVG01000004">
    <property type="protein sequence ID" value="EFH82091.1"/>
    <property type="molecule type" value="Genomic_DNA"/>
</dbReference>
<dbReference type="RefSeq" id="WP_007919912.1">
    <property type="nucleotide sequence ID" value="NZ_ADVG01000004.1"/>
</dbReference>
<gene>
    <name evidence="5" type="ORF">Krac_2868</name>
</gene>
<dbReference type="Gene3D" id="3.30.70.360">
    <property type="match status" value="1"/>
</dbReference>
<accession>D6TZV1</accession>
<dbReference type="InterPro" id="IPR050072">
    <property type="entry name" value="Peptidase_M20A"/>
</dbReference>
<feature type="active site" description="Proton acceptor" evidence="3">
    <location>
        <position position="173"/>
    </location>
</feature>
<dbReference type="AlphaFoldDB" id="D6TZV1"/>
<dbReference type="Pfam" id="PF01546">
    <property type="entry name" value="Peptidase_M20"/>
    <property type="match status" value="1"/>
</dbReference>
<sequence length="414" mass="45417">MLQPEERSESLFLDTRYAIDASNPVQAVVTNGLAYMQEAIPRFTEDLHRLTLIDSPSEHKEGLDTMADQLAVLLQHFEMQTTIVEHARGNALIGTLVGDNPHAPTCLLLGHHDTVHPVGSAQTRIQLDKDKFYGPGTVDMKAGLLQGIYALEILKQHDYRNFKKLIFLSVPDEEISNRYQASLVRQIARDEKPYVLGLEGASAIGTVVTRRKGCAHYRLTAEGRAAHAGSSPEKGRNAVLELAHQIVQAQSFMGWRPGFTINAGPIQGGSRANIVSDFAQIMFDIRFLRLEDRFDAEARWRELLRNQLVPDVQLTLTSEPDSMVPMAATDASLGMAEKIRFITENILHTRFAPETRGGASDCCKTADEGCPSIDGLGAIGSGAHTTTEYVKLPPIPKRVALLAGLIVAITSEES</sequence>
<name>D6TZV1_KTERA</name>
<dbReference type="InterPro" id="IPR036264">
    <property type="entry name" value="Bact_exopeptidase_dim_dom"/>
</dbReference>
<dbReference type="PIRSF" id="PIRSF037238">
    <property type="entry name" value="Carboxypeptidase_G2"/>
    <property type="match status" value="1"/>
</dbReference>
<proteinExistence type="predicted"/>
<dbReference type="SUPFAM" id="SSF55031">
    <property type="entry name" value="Bacterial exopeptidase dimerisation domain"/>
    <property type="match status" value="1"/>
</dbReference>
<reference evidence="5 6" key="1">
    <citation type="journal article" date="2011" name="Stand. Genomic Sci.">
        <title>Non-contiguous finished genome sequence and contextual data of the filamentous soil bacterium Ktedonobacter racemifer type strain (SOSP1-21).</title>
        <authorList>
            <person name="Chang Y.J."/>
            <person name="Land M."/>
            <person name="Hauser L."/>
            <person name="Chertkov O."/>
            <person name="Del Rio T.G."/>
            <person name="Nolan M."/>
            <person name="Copeland A."/>
            <person name="Tice H."/>
            <person name="Cheng J.F."/>
            <person name="Lucas S."/>
            <person name="Han C."/>
            <person name="Goodwin L."/>
            <person name="Pitluck S."/>
            <person name="Ivanova N."/>
            <person name="Ovchinikova G."/>
            <person name="Pati A."/>
            <person name="Chen A."/>
            <person name="Palaniappan K."/>
            <person name="Mavromatis K."/>
            <person name="Liolios K."/>
            <person name="Brettin T."/>
            <person name="Fiebig A."/>
            <person name="Rohde M."/>
            <person name="Abt B."/>
            <person name="Goker M."/>
            <person name="Detter J.C."/>
            <person name="Woyke T."/>
            <person name="Bristow J."/>
            <person name="Eisen J.A."/>
            <person name="Markowitz V."/>
            <person name="Hugenholtz P."/>
            <person name="Kyrpides N.C."/>
            <person name="Klenk H.P."/>
            <person name="Lapidus A."/>
        </authorList>
    </citation>
    <scope>NUCLEOTIDE SEQUENCE [LARGE SCALE GENOMIC DNA]</scope>
    <source>
        <strain evidence="6">DSM 44963</strain>
    </source>
</reference>
<organism evidence="5 6">
    <name type="scientific">Ktedonobacter racemifer DSM 44963</name>
    <dbReference type="NCBI Taxonomy" id="485913"/>
    <lineage>
        <taxon>Bacteria</taxon>
        <taxon>Bacillati</taxon>
        <taxon>Chloroflexota</taxon>
        <taxon>Ktedonobacteria</taxon>
        <taxon>Ktedonobacterales</taxon>
        <taxon>Ktedonobacteraceae</taxon>
        <taxon>Ktedonobacter</taxon>
    </lineage>
</organism>
<dbReference type="SUPFAM" id="SSF53187">
    <property type="entry name" value="Zn-dependent exopeptidases"/>
    <property type="match status" value="1"/>
</dbReference>
<keyword evidence="1" id="KW-0479">Metal-binding</keyword>
<dbReference type="eggNOG" id="COG0624">
    <property type="taxonomic scope" value="Bacteria"/>
</dbReference>
<keyword evidence="2" id="KW-0378">Hydrolase</keyword>
<dbReference type="Gene3D" id="3.40.630.10">
    <property type="entry name" value="Zn peptidases"/>
    <property type="match status" value="1"/>
</dbReference>
<evidence type="ECO:0000313" key="6">
    <source>
        <dbReference type="Proteomes" id="UP000004508"/>
    </source>
</evidence>
<feature type="domain" description="Peptidase M20 dimerisation" evidence="4">
    <location>
        <begin position="210"/>
        <end position="310"/>
    </location>
</feature>
<dbReference type="PANTHER" id="PTHR43808">
    <property type="entry name" value="ACETYLORNITHINE DEACETYLASE"/>
    <property type="match status" value="1"/>
</dbReference>
<comment type="caution">
    <text evidence="5">The sequence shown here is derived from an EMBL/GenBank/DDBJ whole genome shotgun (WGS) entry which is preliminary data.</text>
</comment>
<evidence type="ECO:0000256" key="1">
    <source>
        <dbReference type="ARBA" id="ARBA00022723"/>
    </source>
</evidence>
<dbReference type="Proteomes" id="UP000004508">
    <property type="component" value="Unassembled WGS sequence"/>
</dbReference>
<evidence type="ECO:0000256" key="2">
    <source>
        <dbReference type="ARBA" id="ARBA00022801"/>
    </source>
</evidence>
<dbReference type="Pfam" id="PF07687">
    <property type="entry name" value="M20_dimer"/>
    <property type="match status" value="1"/>
</dbReference>
<dbReference type="InterPro" id="IPR017150">
    <property type="entry name" value="Pept_M20_glutamate_carboxypep"/>
</dbReference>
<evidence type="ECO:0000313" key="5">
    <source>
        <dbReference type="EMBL" id="EFH82091.1"/>
    </source>
</evidence>
<dbReference type="GO" id="GO:0046872">
    <property type="term" value="F:metal ion binding"/>
    <property type="evidence" value="ECO:0007669"/>
    <property type="project" value="UniProtKB-KW"/>
</dbReference>
<dbReference type="InParanoid" id="D6TZV1"/>
<dbReference type="InterPro" id="IPR002933">
    <property type="entry name" value="Peptidase_M20"/>
</dbReference>
<protein>
    <submittedName>
        <fullName evidence="5">Peptidase dimerization domain protein</fullName>
    </submittedName>
</protein>
<dbReference type="PANTHER" id="PTHR43808:SF9">
    <property type="entry name" value="BLL0789 PROTEIN"/>
    <property type="match status" value="1"/>
</dbReference>
<dbReference type="InterPro" id="IPR011650">
    <property type="entry name" value="Peptidase_M20_dimer"/>
</dbReference>
<dbReference type="OrthoDB" id="9809784at2"/>
<dbReference type="GO" id="GO:0016787">
    <property type="term" value="F:hydrolase activity"/>
    <property type="evidence" value="ECO:0007669"/>
    <property type="project" value="UniProtKB-KW"/>
</dbReference>
<dbReference type="STRING" id="485913.Krac_2868"/>
<evidence type="ECO:0000256" key="3">
    <source>
        <dbReference type="PIRSR" id="PIRSR037238-1"/>
    </source>
</evidence>
<feature type="active site" evidence="3">
    <location>
        <position position="113"/>
    </location>
</feature>
<keyword evidence="6" id="KW-1185">Reference proteome</keyword>
<evidence type="ECO:0000259" key="4">
    <source>
        <dbReference type="Pfam" id="PF07687"/>
    </source>
</evidence>